<gene>
    <name evidence="2" type="ORF">FHS18_002768</name>
</gene>
<dbReference type="PANTHER" id="PTHR33990:SF1">
    <property type="entry name" value="PROTEIN YJDN"/>
    <property type="match status" value="1"/>
</dbReference>
<keyword evidence="3" id="KW-1185">Reference proteome</keyword>
<evidence type="ECO:0000259" key="1">
    <source>
        <dbReference type="Pfam" id="PF06983"/>
    </source>
</evidence>
<reference evidence="2 3" key="1">
    <citation type="submission" date="2020-08" db="EMBL/GenBank/DDBJ databases">
        <title>Genomic Encyclopedia of Type Strains, Phase III (KMG-III): the genomes of soil and plant-associated and newly described type strains.</title>
        <authorList>
            <person name="Whitman W."/>
        </authorList>
    </citation>
    <scope>NUCLEOTIDE SEQUENCE [LARGE SCALE GENOMIC DNA]</scope>
    <source>
        <strain evidence="2 3">CECT 5862</strain>
    </source>
</reference>
<proteinExistence type="predicted"/>
<evidence type="ECO:0000313" key="2">
    <source>
        <dbReference type="EMBL" id="MBB3110701.1"/>
    </source>
</evidence>
<dbReference type="InterPro" id="IPR029068">
    <property type="entry name" value="Glyas_Bleomycin-R_OHBP_Dase"/>
</dbReference>
<dbReference type="SUPFAM" id="SSF54593">
    <property type="entry name" value="Glyoxalase/Bleomycin resistance protein/Dihydroxybiphenyl dioxygenase"/>
    <property type="match status" value="1"/>
</dbReference>
<organism evidence="2 3">
    <name type="scientific">Paenibacillus phyllosphaerae</name>
    <dbReference type="NCBI Taxonomy" id="274593"/>
    <lineage>
        <taxon>Bacteria</taxon>
        <taxon>Bacillati</taxon>
        <taxon>Bacillota</taxon>
        <taxon>Bacilli</taxon>
        <taxon>Bacillales</taxon>
        <taxon>Paenibacillaceae</taxon>
        <taxon>Paenibacillus</taxon>
    </lineage>
</organism>
<sequence>MALLRPYIYSSNASEQAAYYAEVFGGEVKLVTTYADIPGGEEYAQDRVLHLELELAGHMFYLADKKNLLPGNMLDLGLEFPTDEEAFRIFQTLAGSEGSEVLVPYDSMFDGVHMGRVKDRYGVVWNIAYQH</sequence>
<dbReference type="AlphaFoldDB" id="A0A7W5AYL9"/>
<protein>
    <submittedName>
        <fullName evidence="2">PhnB protein</fullName>
    </submittedName>
</protein>
<evidence type="ECO:0000313" key="3">
    <source>
        <dbReference type="Proteomes" id="UP000570361"/>
    </source>
</evidence>
<feature type="domain" description="PhnB-like" evidence="1">
    <location>
        <begin position="8"/>
        <end position="127"/>
    </location>
</feature>
<dbReference type="Pfam" id="PF06983">
    <property type="entry name" value="3-dmu-9_3-mt"/>
    <property type="match status" value="1"/>
</dbReference>
<comment type="caution">
    <text evidence="2">The sequence shown here is derived from an EMBL/GenBank/DDBJ whole genome shotgun (WGS) entry which is preliminary data.</text>
</comment>
<dbReference type="Proteomes" id="UP000570361">
    <property type="component" value="Unassembled WGS sequence"/>
</dbReference>
<dbReference type="EMBL" id="JACHXK010000005">
    <property type="protein sequence ID" value="MBB3110701.1"/>
    <property type="molecule type" value="Genomic_DNA"/>
</dbReference>
<dbReference type="Gene3D" id="3.10.180.10">
    <property type="entry name" value="2,3-Dihydroxybiphenyl 1,2-Dioxygenase, domain 1"/>
    <property type="match status" value="1"/>
</dbReference>
<dbReference type="PANTHER" id="PTHR33990">
    <property type="entry name" value="PROTEIN YJDN-RELATED"/>
    <property type="match status" value="1"/>
</dbReference>
<name>A0A7W5AYL9_9BACL</name>
<dbReference type="RefSeq" id="WP_183600599.1">
    <property type="nucleotide sequence ID" value="NZ_JACHXK010000005.1"/>
</dbReference>
<accession>A0A7W5AYL9</accession>
<dbReference type="InterPro" id="IPR028973">
    <property type="entry name" value="PhnB-like"/>
</dbReference>